<evidence type="ECO:0000313" key="2">
    <source>
        <dbReference type="Proteomes" id="UP000239687"/>
    </source>
</evidence>
<dbReference type="EMBL" id="PUIN01000010">
    <property type="protein sequence ID" value="PQP02586.1"/>
    <property type="molecule type" value="Genomic_DNA"/>
</dbReference>
<organism evidence="1 2">
    <name type="scientific">Pseudomonas frederiksbergensis</name>
    <dbReference type="NCBI Taxonomy" id="104087"/>
    <lineage>
        <taxon>Bacteria</taxon>
        <taxon>Pseudomonadati</taxon>
        <taxon>Pseudomonadota</taxon>
        <taxon>Gammaproteobacteria</taxon>
        <taxon>Pseudomonadales</taxon>
        <taxon>Pseudomonadaceae</taxon>
        <taxon>Pseudomonas</taxon>
    </lineage>
</organism>
<dbReference type="AlphaFoldDB" id="A0A2S8HJ88"/>
<comment type="caution">
    <text evidence="1">The sequence shown here is derived from an EMBL/GenBank/DDBJ whole genome shotgun (WGS) entry which is preliminary data.</text>
</comment>
<dbReference type="Proteomes" id="UP000239687">
    <property type="component" value="Unassembled WGS sequence"/>
</dbReference>
<proteinExistence type="predicted"/>
<reference evidence="1 2" key="1">
    <citation type="submission" date="2018-02" db="EMBL/GenBank/DDBJ databases">
        <title>Draft genome sequencing of Pseudomonas frederiksbergensis 11-D3.</title>
        <authorList>
            <person name="Zheng B.-X."/>
        </authorList>
    </citation>
    <scope>NUCLEOTIDE SEQUENCE [LARGE SCALE GENOMIC DNA]</scope>
    <source>
        <strain evidence="1 2">11-D3</strain>
    </source>
</reference>
<accession>A0A2S8HJ88</accession>
<evidence type="ECO:0000313" key="1">
    <source>
        <dbReference type="EMBL" id="PQP02586.1"/>
    </source>
</evidence>
<sequence>MESQYRAVASALCKICGDRQAPMPGAEPVGAGLLAKAVCQTTSILTVPPSSRASPLPQGLCLIDRH</sequence>
<gene>
    <name evidence="1" type="ORF">C5612_18510</name>
</gene>
<name>A0A2S8HJ88_9PSED</name>
<protein>
    <submittedName>
        <fullName evidence="1">Uncharacterized protein</fullName>
    </submittedName>
</protein>